<evidence type="ECO:0000256" key="3">
    <source>
        <dbReference type="ARBA" id="ARBA00023002"/>
    </source>
</evidence>
<evidence type="ECO:0000256" key="2">
    <source>
        <dbReference type="ARBA" id="ARBA00012400"/>
    </source>
</evidence>
<dbReference type="InterPro" id="IPR006367">
    <property type="entry name" value="Sirohaem_synthase_N"/>
</dbReference>
<evidence type="ECO:0000256" key="6">
    <source>
        <dbReference type="ARBA" id="ARBA00047561"/>
    </source>
</evidence>
<dbReference type="NCBIfam" id="TIGR01470">
    <property type="entry name" value="cysG_Nterm"/>
    <property type="match status" value="1"/>
</dbReference>
<gene>
    <name evidence="8" type="ORF">PO878_19875</name>
</gene>
<keyword evidence="4" id="KW-0520">NAD</keyword>
<keyword evidence="3" id="KW-0560">Oxidoreductase</keyword>
<dbReference type="Pfam" id="PF13241">
    <property type="entry name" value="NAD_binding_7"/>
    <property type="match status" value="1"/>
</dbReference>
<dbReference type="EC" id="1.3.1.76" evidence="2"/>
<comment type="pathway">
    <text evidence="1">Porphyrin-containing compound metabolism; siroheme biosynthesis; sirohydrochlorin from precorrin-2: step 1/1.</text>
</comment>
<dbReference type="Proteomes" id="UP001216390">
    <property type="component" value="Chromosome"/>
</dbReference>
<dbReference type="KEGG" id="ima:PO878_19875"/>
<dbReference type="GO" id="GO:0004325">
    <property type="term" value="F:ferrochelatase activity"/>
    <property type="evidence" value="ECO:0007669"/>
    <property type="project" value="InterPro"/>
</dbReference>
<dbReference type="GO" id="GO:0019354">
    <property type="term" value="P:siroheme biosynthetic process"/>
    <property type="evidence" value="ECO:0007669"/>
    <property type="project" value="InterPro"/>
</dbReference>
<comment type="catalytic activity">
    <reaction evidence="6">
        <text>precorrin-2 + NAD(+) = sirohydrochlorin + NADH + 2 H(+)</text>
        <dbReference type="Rhea" id="RHEA:15613"/>
        <dbReference type="ChEBI" id="CHEBI:15378"/>
        <dbReference type="ChEBI" id="CHEBI:57540"/>
        <dbReference type="ChEBI" id="CHEBI:57945"/>
        <dbReference type="ChEBI" id="CHEBI:58351"/>
        <dbReference type="ChEBI" id="CHEBI:58827"/>
        <dbReference type="EC" id="1.3.1.76"/>
    </reaction>
</comment>
<dbReference type="EMBL" id="CP116942">
    <property type="protein sequence ID" value="WCO66754.1"/>
    <property type="molecule type" value="Genomic_DNA"/>
</dbReference>
<evidence type="ECO:0000256" key="5">
    <source>
        <dbReference type="ARBA" id="ARBA00023244"/>
    </source>
</evidence>
<feature type="domain" description="Siroheme synthase central" evidence="7">
    <location>
        <begin position="129"/>
        <end position="155"/>
    </location>
</feature>
<evidence type="ECO:0000313" key="8">
    <source>
        <dbReference type="EMBL" id="WCO66754.1"/>
    </source>
</evidence>
<dbReference type="SUPFAM" id="SSF75615">
    <property type="entry name" value="Siroheme synthase middle domains-like"/>
    <property type="match status" value="1"/>
</dbReference>
<reference evidence="8" key="1">
    <citation type="submission" date="2023-01" db="EMBL/GenBank/DDBJ databases">
        <title>The diversity of Class Acidimicrobiia in South China Sea sediment environments and the proposal of Iamia marina sp. nov., a novel species of the genus Iamia.</title>
        <authorList>
            <person name="He Y."/>
            <person name="Tian X."/>
        </authorList>
    </citation>
    <scope>NUCLEOTIDE SEQUENCE</scope>
    <source>
        <strain evidence="8">DSM 19957</strain>
    </source>
</reference>
<protein>
    <recommendedName>
        <fullName evidence="2">precorrin-2 dehydrogenase</fullName>
        <ecNumber evidence="2">1.3.1.76</ecNumber>
    </recommendedName>
</protein>
<proteinExistence type="predicted"/>
<dbReference type="InterPro" id="IPR028161">
    <property type="entry name" value="Met8-like"/>
</dbReference>
<dbReference type="Gene3D" id="3.30.160.110">
    <property type="entry name" value="Siroheme synthase, domain 2"/>
    <property type="match status" value="1"/>
</dbReference>
<dbReference type="RefSeq" id="WP_272736276.1">
    <property type="nucleotide sequence ID" value="NZ_CP116942.1"/>
</dbReference>
<dbReference type="GO" id="GO:0043115">
    <property type="term" value="F:precorrin-2 dehydrogenase activity"/>
    <property type="evidence" value="ECO:0007669"/>
    <property type="project" value="UniProtKB-EC"/>
</dbReference>
<dbReference type="PANTHER" id="PTHR35330:SF1">
    <property type="entry name" value="SIROHEME BIOSYNTHESIS PROTEIN MET8"/>
    <property type="match status" value="1"/>
</dbReference>
<evidence type="ECO:0000313" key="9">
    <source>
        <dbReference type="Proteomes" id="UP001216390"/>
    </source>
</evidence>
<dbReference type="InterPro" id="IPR036291">
    <property type="entry name" value="NAD(P)-bd_dom_sf"/>
</dbReference>
<evidence type="ECO:0000259" key="7">
    <source>
        <dbReference type="Pfam" id="PF14824"/>
    </source>
</evidence>
<evidence type="ECO:0000256" key="1">
    <source>
        <dbReference type="ARBA" id="ARBA00005010"/>
    </source>
</evidence>
<dbReference type="SUPFAM" id="SSF51735">
    <property type="entry name" value="NAD(P)-binding Rossmann-fold domains"/>
    <property type="match status" value="1"/>
</dbReference>
<dbReference type="Pfam" id="PF14824">
    <property type="entry name" value="Sirohm_synth_M"/>
    <property type="match status" value="1"/>
</dbReference>
<dbReference type="AlphaFoldDB" id="A0AAE9Y5B0"/>
<dbReference type="InterPro" id="IPR028281">
    <property type="entry name" value="Sirohaem_synthase_central"/>
</dbReference>
<name>A0AAE9Y5B0_9ACTN</name>
<evidence type="ECO:0000256" key="4">
    <source>
        <dbReference type="ARBA" id="ARBA00023027"/>
    </source>
</evidence>
<dbReference type="Gene3D" id="3.40.50.720">
    <property type="entry name" value="NAD(P)-binding Rossmann-like Domain"/>
    <property type="match status" value="1"/>
</dbReference>
<organism evidence="8 9">
    <name type="scientific">Iamia majanohamensis</name>
    <dbReference type="NCBI Taxonomy" id="467976"/>
    <lineage>
        <taxon>Bacteria</taxon>
        <taxon>Bacillati</taxon>
        <taxon>Actinomycetota</taxon>
        <taxon>Acidimicrobiia</taxon>
        <taxon>Acidimicrobiales</taxon>
        <taxon>Iamiaceae</taxon>
        <taxon>Iamia</taxon>
    </lineage>
</organism>
<accession>A0AAE9Y5B0</accession>
<sequence>MAADAPSPSPAGTGRLYPVGLRLEGRSVLVVGGGAVAAQKVRELVACGAEVTVVAPAIVDELADDARVTCHRRPYRSGEAADHRFVVAATDRREVNQEVHDDAEAAGVWVNAADDPQRCSVTLPARVRRGSLLVTISTEGRSPALATWLRRRLEDELGPEVEVLLEVLAEERDRIRAAGGSTEGLDWQGALGSGMLDEIRAGRIDAAKELLKACLSSSSA</sequence>
<dbReference type="PANTHER" id="PTHR35330">
    <property type="entry name" value="SIROHEME BIOSYNTHESIS PROTEIN MET8"/>
    <property type="match status" value="1"/>
</dbReference>
<keyword evidence="9" id="KW-1185">Reference proteome</keyword>
<keyword evidence="5" id="KW-0627">Porphyrin biosynthesis</keyword>